<reference evidence="6" key="2">
    <citation type="journal article" date="2018" name="Plant J.">
        <title>The Sorghum bicolor reference genome: improved assembly, gene annotations, a transcriptome atlas, and signatures of genome organization.</title>
        <authorList>
            <person name="McCormick R.F."/>
            <person name="Truong S.K."/>
            <person name="Sreedasyam A."/>
            <person name="Jenkins J."/>
            <person name="Shu S."/>
            <person name="Sims D."/>
            <person name="Kennedy M."/>
            <person name="Amirebrahimi M."/>
            <person name="Weers B.D."/>
            <person name="McKinley B."/>
            <person name="Mattison A."/>
            <person name="Morishige D.T."/>
            <person name="Grimwood J."/>
            <person name="Schmutz J."/>
            <person name="Mullet J.E."/>
        </authorList>
    </citation>
    <scope>NUCLEOTIDE SEQUENCE [LARGE SCALE GENOMIC DNA]</scope>
    <source>
        <strain evidence="6">cv. BTx623</strain>
    </source>
</reference>
<dbReference type="UniPathway" id="UPA00143"/>
<evidence type="ECO:0000313" key="6">
    <source>
        <dbReference type="Proteomes" id="UP000000768"/>
    </source>
</evidence>
<feature type="transmembrane region" description="Helical" evidence="3">
    <location>
        <begin position="189"/>
        <end position="210"/>
    </location>
</feature>
<dbReference type="Gene3D" id="3.30.40.10">
    <property type="entry name" value="Zinc/RING finger domain, C3HC4 (zinc finger)"/>
    <property type="match status" value="1"/>
</dbReference>
<dbReference type="PANTHER" id="PTHR45676:SF143">
    <property type="entry name" value="OS01G0311100 PROTEIN"/>
    <property type="match status" value="1"/>
</dbReference>
<dbReference type="Gramene" id="OQU86791">
    <property type="protein sequence ID" value="OQU86791"/>
    <property type="gene ID" value="SORBI_3003G147301"/>
</dbReference>
<gene>
    <name evidence="5" type="ORF">SORBI_3003G147301</name>
</gene>
<dbReference type="AlphaFoldDB" id="A0A1W0VXF7"/>
<dbReference type="GO" id="GO:0008270">
    <property type="term" value="F:zinc ion binding"/>
    <property type="evidence" value="ECO:0007669"/>
    <property type="project" value="UniProtKB-KW"/>
</dbReference>
<accession>A0A1W0VXF7</accession>
<dbReference type="eggNOG" id="KOG0800">
    <property type="taxonomic scope" value="Eukaryota"/>
</dbReference>
<evidence type="ECO:0000256" key="3">
    <source>
        <dbReference type="SAM" id="Phobius"/>
    </source>
</evidence>
<feature type="region of interest" description="Disordered" evidence="2">
    <location>
        <begin position="105"/>
        <end position="179"/>
    </location>
</feature>
<keyword evidence="3" id="KW-1133">Transmembrane helix</keyword>
<evidence type="ECO:0000256" key="1">
    <source>
        <dbReference type="PROSITE-ProRule" id="PRU00175"/>
    </source>
</evidence>
<organism evidence="5 6">
    <name type="scientific">Sorghum bicolor</name>
    <name type="common">Sorghum</name>
    <name type="synonym">Sorghum vulgare</name>
    <dbReference type="NCBI Taxonomy" id="4558"/>
    <lineage>
        <taxon>Eukaryota</taxon>
        <taxon>Viridiplantae</taxon>
        <taxon>Streptophyta</taxon>
        <taxon>Embryophyta</taxon>
        <taxon>Tracheophyta</taxon>
        <taxon>Spermatophyta</taxon>
        <taxon>Magnoliopsida</taxon>
        <taxon>Liliopsida</taxon>
        <taxon>Poales</taxon>
        <taxon>Poaceae</taxon>
        <taxon>PACMAD clade</taxon>
        <taxon>Panicoideae</taxon>
        <taxon>Andropogonodae</taxon>
        <taxon>Andropogoneae</taxon>
        <taxon>Sorghinae</taxon>
        <taxon>Sorghum</taxon>
    </lineage>
</organism>
<keyword evidence="1" id="KW-0863">Zinc-finger</keyword>
<dbReference type="FunFam" id="3.30.40.10:FF:000457">
    <property type="entry name" value="RING-H2 finger protein ATL3"/>
    <property type="match status" value="1"/>
</dbReference>
<reference evidence="5 6" key="1">
    <citation type="journal article" date="2009" name="Nature">
        <title>The Sorghum bicolor genome and the diversification of grasses.</title>
        <authorList>
            <person name="Paterson A.H."/>
            <person name="Bowers J.E."/>
            <person name="Bruggmann R."/>
            <person name="Dubchak I."/>
            <person name="Grimwood J."/>
            <person name="Gundlach H."/>
            <person name="Haberer G."/>
            <person name="Hellsten U."/>
            <person name="Mitros T."/>
            <person name="Poliakov A."/>
            <person name="Schmutz J."/>
            <person name="Spannagl M."/>
            <person name="Tang H."/>
            <person name="Wang X."/>
            <person name="Wicker T."/>
            <person name="Bharti A.K."/>
            <person name="Chapman J."/>
            <person name="Feltus F.A."/>
            <person name="Gowik U."/>
            <person name="Grigoriev I.V."/>
            <person name="Lyons E."/>
            <person name="Maher C.A."/>
            <person name="Martis M."/>
            <person name="Narechania A."/>
            <person name="Otillar R.P."/>
            <person name="Penning B.W."/>
            <person name="Salamov A.A."/>
            <person name="Wang Y."/>
            <person name="Zhang L."/>
            <person name="Carpita N.C."/>
            <person name="Freeling M."/>
            <person name="Gingle A.R."/>
            <person name="Hash C.T."/>
            <person name="Keller B."/>
            <person name="Klein P."/>
            <person name="Kresovich S."/>
            <person name="McCann M.C."/>
            <person name="Ming R."/>
            <person name="Peterson D.G."/>
            <person name="Mehboob-ur-Rahman"/>
            <person name="Ware D."/>
            <person name="Westhoff P."/>
            <person name="Mayer K.F."/>
            <person name="Messing J."/>
            <person name="Rokhsar D.S."/>
        </authorList>
    </citation>
    <scope>NUCLEOTIDE SEQUENCE [LARGE SCALE GENOMIC DNA]</scope>
    <source>
        <strain evidence="6">cv. BTx623</strain>
    </source>
</reference>
<dbReference type="InterPro" id="IPR001841">
    <property type="entry name" value="Znf_RING"/>
</dbReference>
<dbReference type="SMART" id="SM00184">
    <property type="entry name" value="RING"/>
    <property type="match status" value="1"/>
</dbReference>
<dbReference type="Pfam" id="PF13639">
    <property type="entry name" value="zf-RING_2"/>
    <property type="match status" value="1"/>
</dbReference>
<dbReference type="CDD" id="cd16461">
    <property type="entry name" value="RING-H2_EL5-like"/>
    <property type="match status" value="1"/>
</dbReference>
<feature type="compositionally biased region" description="Basic residues" evidence="2">
    <location>
        <begin position="105"/>
        <end position="117"/>
    </location>
</feature>
<dbReference type="SUPFAM" id="SSF57850">
    <property type="entry name" value="RING/U-box"/>
    <property type="match status" value="1"/>
</dbReference>
<evidence type="ECO:0000256" key="2">
    <source>
        <dbReference type="SAM" id="MobiDB-lite"/>
    </source>
</evidence>
<proteinExistence type="predicted"/>
<dbReference type="STRING" id="4558.A0A1W0VXF7"/>
<keyword evidence="1" id="KW-0862">Zinc</keyword>
<keyword evidence="6" id="KW-1185">Reference proteome</keyword>
<feature type="region of interest" description="Disordered" evidence="2">
    <location>
        <begin position="1"/>
        <end position="24"/>
    </location>
</feature>
<feature type="domain" description="RING-type" evidence="4">
    <location>
        <begin position="277"/>
        <end position="319"/>
    </location>
</feature>
<dbReference type="EMBL" id="CM000762">
    <property type="protein sequence ID" value="OQU86791.1"/>
    <property type="molecule type" value="Genomic_DNA"/>
</dbReference>
<keyword evidence="1" id="KW-0479">Metal-binding</keyword>
<protein>
    <recommendedName>
        <fullName evidence="4">RING-type domain-containing protein</fullName>
    </recommendedName>
</protein>
<name>A0A1W0VXF7_SORBI</name>
<dbReference type="OMA" id="HIECIGA"/>
<feature type="compositionally biased region" description="Low complexity" evidence="2">
    <location>
        <begin position="120"/>
        <end position="129"/>
    </location>
</feature>
<dbReference type="GO" id="GO:0016567">
    <property type="term" value="P:protein ubiquitination"/>
    <property type="evidence" value="ECO:0000318"/>
    <property type="project" value="GO_Central"/>
</dbReference>
<dbReference type="InterPro" id="IPR013083">
    <property type="entry name" value="Znf_RING/FYVE/PHD"/>
</dbReference>
<dbReference type="InParanoid" id="A0A1W0VXF7"/>
<keyword evidence="3" id="KW-0472">Membrane</keyword>
<sequence length="394" mass="40882">MLVVVNSTLDRPSGPAPPPADASRPFVCPHTAYGGQPVSQPSPGERRLTDDSVLRCYLTVLQRAPDVQPIVKNPRLPFHFRPNFPNINKGISVLISRISNCARRGHHAAATKKKKPPAKPQLSSASALSHQTDMGAGAGDGTLPKVGEVAMSCDDGPGQVPFSKRPHVPDPGPPQQVSDPANYAVAGKILLAVAGAFAGVLLALVALHLYSSTRRRRLGLGGGGGQRRLLRSLAIAGGGDEDRRDGALPSPRGGLDPAVLAAIPVVVVDDAGARGDCAVCLAELEPGEKARALPRCGHRFHVECIDAWFRGNATCPLCRADVVVVAPAGAAAPSAPPEGGAQPEVRIDVMAGDAVAALPANGGSTVAPVMGRLHSGRDLEKARRVFASTRFSSF</sequence>
<dbReference type="PROSITE" id="PS50089">
    <property type="entry name" value="ZF_RING_2"/>
    <property type="match status" value="1"/>
</dbReference>
<dbReference type="Proteomes" id="UP000000768">
    <property type="component" value="Chromosome 3"/>
</dbReference>
<dbReference type="PANTHER" id="PTHR45676">
    <property type="entry name" value="RING-H2 FINGER PROTEIN ATL51-RELATED"/>
    <property type="match status" value="1"/>
</dbReference>
<evidence type="ECO:0000259" key="4">
    <source>
        <dbReference type="PROSITE" id="PS50089"/>
    </source>
</evidence>
<evidence type="ECO:0000313" key="5">
    <source>
        <dbReference type="EMBL" id="OQU86791.1"/>
    </source>
</evidence>
<keyword evidence="3" id="KW-0812">Transmembrane</keyword>